<feature type="transmembrane region" description="Helical" evidence="1">
    <location>
        <begin position="81"/>
        <end position="100"/>
    </location>
</feature>
<feature type="transmembrane region" description="Helical" evidence="1">
    <location>
        <begin position="213"/>
        <end position="235"/>
    </location>
</feature>
<dbReference type="Proteomes" id="UP000176868">
    <property type="component" value="Unassembled WGS sequence"/>
</dbReference>
<evidence type="ECO:0008006" key="4">
    <source>
        <dbReference type="Google" id="ProtNLM"/>
    </source>
</evidence>
<feature type="transmembrane region" description="Helical" evidence="1">
    <location>
        <begin position="344"/>
        <end position="363"/>
    </location>
</feature>
<feature type="transmembrane region" description="Helical" evidence="1">
    <location>
        <begin position="375"/>
        <end position="395"/>
    </location>
</feature>
<feature type="transmembrane region" description="Helical" evidence="1">
    <location>
        <begin position="313"/>
        <end position="332"/>
    </location>
</feature>
<keyword evidence="1" id="KW-0472">Membrane</keyword>
<dbReference type="EMBL" id="MHWZ01000029">
    <property type="protein sequence ID" value="OHB17106.1"/>
    <property type="molecule type" value="Genomic_DNA"/>
</dbReference>
<name>A0A1G2V645_9BACT</name>
<evidence type="ECO:0000313" key="2">
    <source>
        <dbReference type="EMBL" id="OHB17106.1"/>
    </source>
</evidence>
<feature type="transmembrane region" description="Helical" evidence="1">
    <location>
        <begin position="242"/>
        <end position="261"/>
    </location>
</feature>
<evidence type="ECO:0000256" key="1">
    <source>
        <dbReference type="SAM" id="Phobius"/>
    </source>
</evidence>
<dbReference type="STRING" id="1802782.A2544_01095"/>
<comment type="caution">
    <text evidence="2">The sequence shown here is derived from an EMBL/GenBank/DDBJ whole genome shotgun (WGS) entry which is preliminary data.</text>
</comment>
<feature type="transmembrane region" description="Helical" evidence="1">
    <location>
        <begin position="12"/>
        <end position="32"/>
    </location>
</feature>
<keyword evidence="1" id="KW-0812">Transmembrane</keyword>
<evidence type="ECO:0000313" key="3">
    <source>
        <dbReference type="Proteomes" id="UP000176868"/>
    </source>
</evidence>
<feature type="transmembrane region" description="Helical" evidence="1">
    <location>
        <begin position="133"/>
        <end position="154"/>
    </location>
</feature>
<organism evidence="2 3">
    <name type="scientific">Candidatus Zambryskibacteria bacterium RIFOXYD2_FULL_43_10</name>
    <dbReference type="NCBI Taxonomy" id="1802782"/>
    <lineage>
        <taxon>Bacteria</taxon>
        <taxon>Candidatus Zambryskiibacteriota</taxon>
    </lineage>
</organism>
<feature type="transmembrane region" description="Helical" evidence="1">
    <location>
        <begin position="281"/>
        <end position="304"/>
    </location>
</feature>
<protein>
    <recommendedName>
        <fullName evidence="4">Glycosyltransferase RgtA/B/C/D-like domain-containing protein</fullName>
    </recommendedName>
</protein>
<feature type="transmembrane region" description="Helical" evidence="1">
    <location>
        <begin position="175"/>
        <end position="193"/>
    </location>
</feature>
<sequence>MNVIRQTSINHRMAIIFAILVSVITAFPQVYFRIDHKDLYQEGTQVIEMLPHGPWAQRVREIQDGHGLGNIHQKEGKNDPYIYQPLGPMIVAYAGSIFNLDINNTLLLSRFVLPFIIFLLIYGFVFLVSRDKFAALASSIVLLLADSLMSYSGITQLLQGVSPDHFLRLARPVNPAVIYLFLFAFLLFFWQFYRKGNWKHGALSVIALGLNFYNYFYTWTYLYAFGSILILLLIIQRNWKQSLRIGGVFVGGAIVAIPYFINMYRASQFPTFKDMGISSGIILSHQPLFIGSSIIIALLFYLFLFPRIDKEKYLFGLAILLTPFLTMNQQVLTGRLMQPDHYHWFFHKPLAVIFVLITIFYLFDRRHLDLYKKIFAILVITSSIATAVFIQAYSYKYDSRDGGKIAIERQKYGPVMDWLNSNVEKEAQIFGTNDTAEMVVLYTSLNVLYHDGICCTSISVTKTTLYETMFTFFRLNEVDAQSAYEAFSRERAFVSRHIFGIYYRKLYGAYEAIPDEKFEEIVVLYKTTLSTPTSLWLKQIFAKYEVEYLVWDKIKDPLWQLDKYTFLEKSAEFGDIVIYHFNP</sequence>
<keyword evidence="1" id="KW-1133">Transmembrane helix</keyword>
<reference evidence="2 3" key="1">
    <citation type="journal article" date="2016" name="Nat. Commun.">
        <title>Thousands of microbial genomes shed light on interconnected biogeochemical processes in an aquifer system.</title>
        <authorList>
            <person name="Anantharaman K."/>
            <person name="Brown C.T."/>
            <person name="Hug L.A."/>
            <person name="Sharon I."/>
            <person name="Castelle C.J."/>
            <person name="Probst A.J."/>
            <person name="Thomas B.C."/>
            <person name="Singh A."/>
            <person name="Wilkins M.J."/>
            <person name="Karaoz U."/>
            <person name="Brodie E.L."/>
            <person name="Williams K.H."/>
            <person name="Hubbard S.S."/>
            <person name="Banfield J.F."/>
        </authorList>
    </citation>
    <scope>NUCLEOTIDE SEQUENCE [LARGE SCALE GENOMIC DNA]</scope>
</reference>
<dbReference type="AlphaFoldDB" id="A0A1G2V645"/>
<accession>A0A1G2V645</accession>
<feature type="transmembrane region" description="Helical" evidence="1">
    <location>
        <begin position="107"/>
        <end position="127"/>
    </location>
</feature>
<gene>
    <name evidence="2" type="ORF">A2544_01095</name>
</gene>
<proteinExistence type="predicted"/>